<dbReference type="EMBL" id="SRMF01000001">
    <property type="protein sequence ID" value="TGG94867.1"/>
    <property type="molecule type" value="Genomic_DNA"/>
</dbReference>
<evidence type="ECO:0000313" key="6">
    <source>
        <dbReference type="Proteomes" id="UP000297475"/>
    </source>
</evidence>
<comment type="similarity">
    <text evidence="3">Belongs to the SelA family.</text>
</comment>
<gene>
    <name evidence="5" type="ORF">E4656_00085</name>
</gene>
<dbReference type="GO" id="GO:0008483">
    <property type="term" value="F:transaminase activity"/>
    <property type="evidence" value="ECO:0007669"/>
    <property type="project" value="UniProtKB-KW"/>
</dbReference>
<organism evidence="5 6">
    <name type="scientific">Natronospirillum operosum</name>
    <dbReference type="NCBI Taxonomy" id="2759953"/>
    <lineage>
        <taxon>Bacteria</taxon>
        <taxon>Pseudomonadati</taxon>
        <taxon>Pseudomonadota</taxon>
        <taxon>Gammaproteobacteria</taxon>
        <taxon>Oceanospirillales</taxon>
        <taxon>Natronospirillaceae</taxon>
        <taxon>Natronospirillum</taxon>
    </lineage>
</organism>
<feature type="modified residue" description="N6-(pyridoxal phosphate)lysine" evidence="4">
    <location>
        <position position="217"/>
    </location>
</feature>
<dbReference type="Pfam" id="PF03841">
    <property type="entry name" value="SelA"/>
    <property type="match status" value="1"/>
</dbReference>
<dbReference type="InterPro" id="IPR018319">
    <property type="entry name" value="SelA-like"/>
</dbReference>
<evidence type="ECO:0000256" key="2">
    <source>
        <dbReference type="ARBA" id="ARBA00022898"/>
    </source>
</evidence>
<comment type="caution">
    <text evidence="5">The sequence shown here is derived from an EMBL/GenBank/DDBJ whole genome shotgun (WGS) entry which is preliminary data.</text>
</comment>
<name>A0A4Z0WFZ0_9GAMM</name>
<evidence type="ECO:0000256" key="4">
    <source>
        <dbReference type="PIRSR" id="PIRSR618319-50"/>
    </source>
</evidence>
<keyword evidence="2 4" id="KW-0663">Pyridoxal phosphate</keyword>
<reference evidence="5 6" key="1">
    <citation type="submission" date="2019-04" db="EMBL/GenBank/DDBJ databases">
        <title>Natronospirillum operosus gen. nov., sp. nov., a haloalkaliphilic satellite isolated from decaying biomass of laboratory culture of cyanobacterium Geitlerinema sp. and proposal of Natronospirillaceae fam. nov. and Saccharospirillaceae fam. nov.</title>
        <authorList>
            <person name="Kevbrin V."/>
            <person name="Boltyanskaya Y."/>
            <person name="Koziaeva V."/>
            <person name="Grouzdev D.S."/>
            <person name="Park M."/>
            <person name="Cho J."/>
        </authorList>
    </citation>
    <scope>NUCLEOTIDE SEQUENCE [LARGE SCALE GENOMIC DNA]</scope>
    <source>
        <strain evidence="5 6">G-116</strain>
    </source>
</reference>
<dbReference type="PANTHER" id="PTHR32328:SF0">
    <property type="entry name" value="L-SERYL-TRNA(SEC) SELENIUM TRANSFERASE"/>
    <property type="match status" value="1"/>
</dbReference>
<evidence type="ECO:0000313" key="5">
    <source>
        <dbReference type="EMBL" id="TGG94867.1"/>
    </source>
</evidence>
<evidence type="ECO:0000256" key="3">
    <source>
        <dbReference type="ARBA" id="ARBA00044507"/>
    </source>
</evidence>
<dbReference type="RefSeq" id="WP_135480060.1">
    <property type="nucleotide sequence ID" value="NZ_SRMF01000001.1"/>
</dbReference>
<dbReference type="GO" id="GO:0004125">
    <property type="term" value="F:L-seryl-tRNA(Sec) selenium transferase activity"/>
    <property type="evidence" value="ECO:0007669"/>
    <property type="project" value="TreeGrafter"/>
</dbReference>
<comment type="cofactor">
    <cofactor evidence="1 4">
        <name>pyridoxal 5'-phosphate</name>
        <dbReference type="ChEBI" id="CHEBI:597326"/>
    </cofactor>
</comment>
<evidence type="ECO:0000256" key="1">
    <source>
        <dbReference type="ARBA" id="ARBA00001933"/>
    </source>
</evidence>
<dbReference type="InterPro" id="IPR015424">
    <property type="entry name" value="PyrdxlP-dep_Trfase"/>
</dbReference>
<dbReference type="Gene3D" id="3.40.640.10">
    <property type="entry name" value="Type I PLP-dependent aspartate aminotransferase-like (Major domain)"/>
    <property type="match status" value="1"/>
</dbReference>
<keyword evidence="5" id="KW-0032">Aminotransferase</keyword>
<protein>
    <submittedName>
        <fullName evidence="5">Aminotransferase class V-fold PLP-dependent enzyme</fullName>
    </submittedName>
</protein>
<sequence>MSDYDYAWYAKHSFTPLINVSGTMTGLGASIITQSAIAEATAEAMQHFVSMHEAQARASELIAQLTQAEAGCLTASASAGISLSVAGCMTGLNPGKVEALPAADGMKNEVIVQAGHLCGYGAPIAQAITLAGAEVKSVGQSTSCCDYQISSAISENTVAALYVVSHHVVHYGQCPLSRFVELCHARDIPVIVDAASEYDLTGFLAAGADIVIYSGHKFLGGPTAGIIAGRKDLVKAAYLQNLGIGRGMKIGKESIMGAMAAMQAWLQRDHKAVLQHEYQCLELWQNALADAPGIRASIVPDPTGNPLYRLQVDIDSDTTGWTAAQAVTALAADEPKIIVRDHEIEHGYFQLDPCNLQPGQEKEVSQRLVKTLKSDAPSRHPAADARNGSVNGYLSWLT</sequence>
<dbReference type="PANTHER" id="PTHR32328">
    <property type="entry name" value="L-SERYL-TRNA(SEC) SELENIUM TRANSFERASE"/>
    <property type="match status" value="1"/>
</dbReference>
<keyword evidence="6" id="KW-1185">Reference proteome</keyword>
<dbReference type="Proteomes" id="UP000297475">
    <property type="component" value="Unassembled WGS sequence"/>
</dbReference>
<accession>A0A4Z0WFZ0</accession>
<proteinExistence type="inferred from homology"/>
<dbReference type="SUPFAM" id="SSF53383">
    <property type="entry name" value="PLP-dependent transferases"/>
    <property type="match status" value="1"/>
</dbReference>
<dbReference type="AlphaFoldDB" id="A0A4Z0WFZ0"/>
<keyword evidence="5" id="KW-0808">Transferase</keyword>
<dbReference type="OrthoDB" id="9787096at2"/>
<dbReference type="InterPro" id="IPR015421">
    <property type="entry name" value="PyrdxlP-dep_Trfase_major"/>
</dbReference>